<evidence type="ECO:0000313" key="1">
    <source>
        <dbReference type="EMBL" id="AIB11784.1"/>
    </source>
</evidence>
<dbReference type="InterPro" id="IPR011050">
    <property type="entry name" value="Pectin_lyase_fold/virulence"/>
</dbReference>
<dbReference type="SUPFAM" id="SSF51126">
    <property type="entry name" value="Pectin lyase-like"/>
    <property type="match status" value="1"/>
</dbReference>
<reference evidence="1 2" key="1">
    <citation type="journal article" date="2014" name="Genome Announc.">
        <title>Complete Genome Sequence of the Model Rhizosphere Strain Azospirillum brasilense Az39, Successfully Applied in Agriculture.</title>
        <authorList>
            <person name="Rivera D."/>
            <person name="Revale S."/>
            <person name="Molina R."/>
            <person name="Gualpa J."/>
            <person name="Puente M."/>
            <person name="Maroniche G."/>
            <person name="Paris G."/>
            <person name="Baker D."/>
            <person name="Clavijo B."/>
            <person name="McLay K."/>
            <person name="Spaepen S."/>
            <person name="Perticari A."/>
            <person name="Vazquez M."/>
            <person name="Wisniewski-Dye F."/>
            <person name="Watkins C."/>
            <person name="Martinez-Abarca F."/>
            <person name="Vanderleyden J."/>
            <person name="Cassan F."/>
        </authorList>
    </citation>
    <scope>NUCLEOTIDE SEQUENCE [LARGE SCALE GENOMIC DNA]</scope>
    <source>
        <strain evidence="1 2">Az39</strain>
    </source>
</reference>
<dbReference type="Proteomes" id="UP000027186">
    <property type="component" value="Chromosome"/>
</dbReference>
<protein>
    <recommendedName>
        <fullName evidence="3">Pectate lyase superfamily protein domain-containing protein</fullName>
    </recommendedName>
</protein>
<dbReference type="AlphaFoldDB" id="A0A060DLU4"/>
<proteinExistence type="predicted"/>
<evidence type="ECO:0000313" key="2">
    <source>
        <dbReference type="Proteomes" id="UP000027186"/>
    </source>
</evidence>
<evidence type="ECO:0008006" key="3">
    <source>
        <dbReference type="Google" id="ProtNLM"/>
    </source>
</evidence>
<dbReference type="Gene3D" id="2.160.20.10">
    <property type="entry name" value="Single-stranded right-handed beta-helix, Pectin lyase-like"/>
    <property type="match status" value="2"/>
</dbReference>
<dbReference type="EMBL" id="CP007793">
    <property type="protein sequence ID" value="AIB11784.1"/>
    <property type="molecule type" value="Genomic_DNA"/>
</dbReference>
<dbReference type="RefSeq" id="WP_038527970.1">
    <property type="nucleotide sequence ID" value="NZ_CP007793.1"/>
</dbReference>
<name>A0A060DLU4_9PROT</name>
<sequence length="860" mass="89352">MTLWTNDLSGSVNRVGPDVTDARVTPTGSDIQLYVSDLAATVGGTTEDVTALQVAKLDKDGDAGAVTVAGRALADRAADVVDVMDAPYSAVGNGVADDTAALVSAIAAATNGRILVINYPLYLASPQSVVVPTSVTLRFEGAGTLKWDFGQLQGMVVASAGGDFTSMPVVSVAGSTLVTTAKLNRVEVAAGGSGYAQGDVLTVPGVTGTAPPVVVETVDGSGAILQARPDYNALGSATAIPANPVSITGGSGSGAALTLYWNINTVSVTAGGAYITPPPVTISGTYVHKPVLIPRGRYPTIFGAIEAPSMKPIFTGNYRYVHGAIRSPTCPVTWWGAAGGVDSTHAFQCAAFQAQAVDGVVEVPPQSVPYRIGTVALGIQYVLRSCAVVGPSRRDVPYTGTGVLIKLLDGHDGHMFIKPMRTGAVQLRNLRLDGNQPMQAPGAKSSAIFIEDDWTRSYYWGGSIESCWVTDTAWHGIYIGWHQDAGQMRDVWVQYAGGGNWASTSTITDNGVHGILNRAYDWKYSNVDVGRCYGDGLHIERGSQIQITSLASYGNGGCGLSLDATSTDLMIATSAFDHNKKHGVYLGGAVVGSIRSGRSIDACVFRGNSRSLSNEYSDIYVASDHDLSVSGCSFDGSSDSTRPKYCIEFDAGLSPSSVAWSGNSYGTSGRLSYGTALTNNFSKLFVAGGAGVGLHFDTAANNFAMEGVTRFASGLTFGDEALSAYDVGSWTPTLTASTTSGTHTYSVQAGEYVRIGNLVFVSGRLEVTAKDAALNGNARISGLPFVSSNAMVSNHDSGVQLTSVTGLTPTAGYDRDVFGGIPKGVSYISLKASGTSGTGTINHTNLGSAPTFQFSGMYRV</sequence>
<gene>
    <name evidence="1" type="ORF">ABAZ39_07180</name>
</gene>
<dbReference type="KEGG" id="abq:ABAZ39_07180"/>
<dbReference type="InterPro" id="IPR012334">
    <property type="entry name" value="Pectin_lyas_fold"/>
</dbReference>
<organism evidence="1 2">
    <name type="scientific">Azospirillum argentinense</name>
    <dbReference type="NCBI Taxonomy" id="2970906"/>
    <lineage>
        <taxon>Bacteria</taxon>
        <taxon>Pseudomonadati</taxon>
        <taxon>Pseudomonadota</taxon>
        <taxon>Alphaproteobacteria</taxon>
        <taxon>Rhodospirillales</taxon>
        <taxon>Azospirillaceae</taxon>
        <taxon>Azospirillum</taxon>
    </lineage>
</organism>
<accession>A0A060DLU4</accession>